<dbReference type="AlphaFoldDB" id="A0A165CV37"/>
<accession>A0A165CV37</accession>
<dbReference type="Proteomes" id="UP000076871">
    <property type="component" value="Unassembled WGS sequence"/>
</dbReference>
<evidence type="ECO:0000259" key="3">
    <source>
        <dbReference type="Pfam" id="PF07950"/>
    </source>
</evidence>
<feature type="transmembrane region" description="Helical" evidence="2">
    <location>
        <begin position="130"/>
        <end position="150"/>
    </location>
</feature>
<dbReference type="InterPro" id="IPR034804">
    <property type="entry name" value="SQR/QFR_C/D"/>
</dbReference>
<dbReference type="RefSeq" id="XP_040761221.1">
    <property type="nucleotide sequence ID" value="XM_040904816.1"/>
</dbReference>
<dbReference type="OrthoDB" id="10259513at2759"/>
<reference evidence="4 5" key="1">
    <citation type="journal article" date="2016" name="Mol. Biol. Evol.">
        <title>Comparative Genomics of Early-Diverging Mushroom-Forming Fungi Provides Insights into the Origins of Lignocellulose Decay Capabilities.</title>
        <authorList>
            <person name="Nagy L.G."/>
            <person name="Riley R."/>
            <person name="Tritt A."/>
            <person name="Adam C."/>
            <person name="Daum C."/>
            <person name="Floudas D."/>
            <person name="Sun H."/>
            <person name="Yadav J.S."/>
            <person name="Pangilinan J."/>
            <person name="Larsson K.H."/>
            <person name="Matsuura K."/>
            <person name="Barry K."/>
            <person name="Labutti K."/>
            <person name="Kuo R."/>
            <person name="Ohm R.A."/>
            <person name="Bhattacharya S.S."/>
            <person name="Shirouzu T."/>
            <person name="Yoshinaga Y."/>
            <person name="Martin F.M."/>
            <person name="Grigoriev I.V."/>
            <person name="Hibbett D.S."/>
        </authorList>
    </citation>
    <scope>NUCLEOTIDE SEQUENCE [LARGE SCALE GENOMIC DNA]</scope>
    <source>
        <strain evidence="4 5">93-53</strain>
    </source>
</reference>
<protein>
    <recommendedName>
        <fullName evidence="3">Mitochondrial adapter protein MCP1 transmembrane domain-containing protein</fullName>
    </recommendedName>
</protein>
<feature type="domain" description="Mitochondrial adapter protein MCP1 transmembrane" evidence="3">
    <location>
        <begin position="147"/>
        <end position="248"/>
    </location>
</feature>
<dbReference type="Pfam" id="PF07950">
    <property type="entry name" value="MCP1_TM"/>
    <property type="match status" value="1"/>
</dbReference>
<evidence type="ECO:0000256" key="2">
    <source>
        <dbReference type="SAM" id="Phobius"/>
    </source>
</evidence>
<keyword evidence="5" id="KW-1185">Reference proteome</keyword>
<gene>
    <name evidence="4" type="ORF">LAESUDRAFT_659563</name>
</gene>
<keyword evidence="2" id="KW-0812">Transmembrane</keyword>
<dbReference type="GeneID" id="63821846"/>
<keyword evidence="2" id="KW-1133">Transmembrane helix</keyword>
<dbReference type="GO" id="GO:0055088">
    <property type="term" value="P:lipid homeostasis"/>
    <property type="evidence" value="ECO:0007669"/>
    <property type="project" value="InterPro"/>
</dbReference>
<dbReference type="GO" id="GO:0016020">
    <property type="term" value="C:membrane"/>
    <property type="evidence" value="ECO:0007669"/>
    <property type="project" value="InterPro"/>
</dbReference>
<dbReference type="InterPro" id="IPR039960">
    <property type="entry name" value="MCP1"/>
</dbReference>
<feature type="region of interest" description="Disordered" evidence="1">
    <location>
        <begin position="1"/>
        <end position="25"/>
    </location>
</feature>
<evidence type="ECO:0000313" key="4">
    <source>
        <dbReference type="EMBL" id="KZT03481.1"/>
    </source>
</evidence>
<dbReference type="SUPFAM" id="SSF81343">
    <property type="entry name" value="Fumarate reductase respiratory complex transmembrane subunits"/>
    <property type="match status" value="1"/>
</dbReference>
<feature type="transmembrane region" description="Helical" evidence="2">
    <location>
        <begin position="188"/>
        <end position="210"/>
    </location>
</feature>
<name>A0A165CV37_9APHY</name>
<organism evidence="4 5">
    <name type="scientific">Laetiporus sulphureus 93-53</name>
    <dbReference type="NCBI Taxonomy" id="1314785"/>
    <lineage>
        <taxon>Eukaryota</taxon>
        <taxon>Fungi</taxon>
        <taxon>Dikarya</taxon>
        <taxon>Basidiomycota</taxon>
        <taxon>Agaricomycotina</taxon>
        <taxon>Agaricomycetes</taxon>
        <taxon>Polyporales</taxon>
        <taxon>Laetiporus</taxon>
    </lineage>
</organism>
<dbReference type="PANTHER" id="PTHR38409">
    <property type="entry name" value="MDM10-COMPLEMENTING PROTEIN 1"/>
    <property type="match status" value="1"/>
</dbReference>
<evidence type="ECO:0000256" key="1">
    <source>
        <dbReference type="SAM" id="MobiDB-lite"/>
    </source>
</evidence>
<dbReference type="InParanoid" id="A0A165CV37"/>
<dbReference type="PANTHER" id="PTHR38409:SF1">
    <property type="entry name" value="MITOCHONDRIAL ADAPTER PROTEIN MCP1"/>
    <property type="match status" value="1"/>
</dbReference>
<evidence type="ECO:0000313" key="5">
    <source>
        <dbReference type="Proteomes" id="UP000076871"/>
    </source>
</evidence>
<sequence>MADGEKPQASRADVPATSPPVPSRSWRRSVQPVLTIISHGTAPFISTFLLIHLSAPILANLGGEAMASQVMMIGRELYQTRHAEPILYAALVIHPLASTLRRVLAPTTAGPVSPKSKGYLERIKSYPRNLISPLSLPAYALVLPLTIHTLTHRIYPSLPIAPIFSLSPSELDFSYVQYVLDAYPWRSWLGYGMLVGCVVWHGTEGVRLIYNSYEWVRGGAQTWRRELRKMIIVTGAVMIPVLSGLWVMSKEPLLMLGGTAERCHAALIQSFAYRY</sequence>
<dbReference type="InterPro" id="IPR012472">
    <property type="entry name" value="MCP1_TM"/>
</dbReference>
<proteinExistence type="predicted"/>
<keyword evidence="2" id="KW-0472">Membrane</keyword>
<feature type="transmembrane region" description="Helical" evidence="2">
    <location>
        <begin position="230"/>
        <end position="248"/>
    </location>
</feature>
<dbReference type="EMBL" id="KV427643">
    <property type="protein sequence ID" value="KZT03481.1"/>
    <property type="molecule type" value="Genomic_DNA"/>
</dbReference>